<accession>A0A8X6KRN3</accession>
<dbReference type="InterPro" id="IPR005135">
    <property type="entry name" value="Endo/exonuclease/phosphatase"/>
</dbReference>
<dbReference type="InterPro" id="IPR036691">
    <property type="entry name" value="Endo/exonu/phosph_ase_sf"/>
</dbReference>
<keyword evidence="3" id="KW-1185">Reference proteome</keyword>
<dbReference type="Pfam" id="PF14529">
    <property type="entry name" value="Exo_endo_phos_2"/>
    <property type="match status" value="1"/>
</dbReference>
<dbReference type="AlphaFoldDB" id="A0A8X6KRN3"/>
<reference evidence="2" key="1">
    <citation type="submission" date="2020-07" db="EMBL/GenBank/DDBJ databases">
        <title>Multicomponent nature underlies the extraordinary mechanical properties of spider dragline silk.</title>
        <authorList>
            <person name="Kono N."/>
            <person name="Nakamura H."/>
            <person name="Mori M."/>
            <person name="Yoshida Y."/>
            <person name="Ohtoshi R."/>
            <person name="Malay A.D."/>
            <person name="Moran D.A.P."/>
            <person name="Tomita M."/>
            <person name="Numata K."/>
            <person name="Arakawa K."/>
        </authorList>
    </citation>
    <scope>NUCLEOTIDE SEQUENCE</scope>
</reference>
<evidence type="ECO:0000313" key="3">
    <source>
        <dbReference type="Proteomes" id="UP000887116"/>
    </source>
</evidence>
<comment type="caution">
    <text evidence="2">The sequence shown here is derived from an EMBL/GenBank/DDBJ whole genome shotgun (WGS) entry which is preliminary data.</text>
</comment>
<keyword evidence="2" id="KW-0695">RNA-directed DNA polymerase</keyword>
<dbReference type="EMBL" id="BMAO01022379">
    <property type="protein sequence ID" value="GFQ81541.1"/>
    <property type="molecule type" value="Genomic_DNA"/>
</dbReference>
<protein>
    <submittedName>
        <fullName evidence="2">Putative RNA-directed DNA polymerase from transposon X-element</fullName>
    </submittedName>
</protein>
<dbReference type="Proteomes" id="UP000887116">
    <property type="component" value="Unassembled WGS sequence"/>
</dbReference>
<feature type="domain" description="Endonuclease/exonuclease/phosphatase" evidence="1">
    <location>
        <begin position="2"/>
        <end position="105"/>
    </location>
</feature>
<proteinExistence type="predicted"/>
<gene>
    <name evidence="2" type="primary">X-elementORF2_408</name>
    <name evidence="2" type="ORF">TNCT_336291</name>
</gene>
<dbReference type="SUPFAM" id="SSF56219">
    <property type="entry name" value="DNase I-like"/>
    <property type="match status" value="1"/>
</dbReference>
<keyword evidence="2" id="KW-0548">Nucleotidyltransferase</keyword>
<organism evidence="2 3">
    <name type="scientific">Trichonephila clavata</name>
    <name type="common">Joro spider</name>
    <name type="synonym">Nephila clavata</name>
    <dbReference type="NCBI Taxonomy" id="2740835"/>
    <lineage>
        <taxon>Eukaryota</taxon>
        <taxon>Metazoa</taxon>
        <taxon>Ecdysozoa</taxon>
        <taxon>Arthropoda</taxon>
        <taxon>Chelicerata</taxon>
        <taxon>Arachnida</taxon>
        <taxon>Araneae</taxon>
        <taxon>Araneomorphae</taxon>
        <taxon>Entelegynae</taxon>
        <taxon>Araneoidea</taxon>
        <taxon>Nephilidae</taxon>
        <taxon>Trichonephila</taxon>
    </lineage>
</organism>
<dbReference type="OrthoDB" id="6437545at2759"/>
<evidence type="ECO:0000259" key="1">
    <source>
        <dbReference type="Pfam" id="PF14529"/>
    </source>
</evidence>
<evidence type="ECO:0000313" key="2">
    <source>
        <dbReference type="EMBL" id="GFQ81541.1"/>
    </source>
</evidence>
<dbReference type="Gene3D" id="3.60.10.10">
    <property type="entry name" value="Endonuclease/exonuclease/phosphatase"/>
    <property type="match status" value="1"/>
</dbReference>
<dbReference type="GO" id="GO:0003964">
    <property type="term" value="F:RNA-directed DNA polymerase activity"/>
    <property type="evidence" value="ECO:0007669"/>
    <property type="project" value="UniProtKB-KW"/>
</dbReference>
<name>A0A8X6KRN3_TRICU</name>
<keyword evidence="2" id="KW-0808">Transferase</keyword>
<sequence>MSPSLQTRNLVPDLLRIFRNRSQCLVVGDFNAKHLSWSPTSRNNAAGNAIAKLVRTKGFLLTAPNEPTRVTSYGRPSVIDFGLSCGLNSITAVSHPHLSSDHNPVHFLVSIDTSIPFRQNCKTLTNWNAFQNIISNTIPGNPPIHSSEDIDQTIENFNSNIHTAINQASKFKPILHEMIKVPPAIRLKIKEKNRLRKLYQRTLYPPLKKIINQLQRSIRTDLKKRKEHVWDSLQSEANIDQDLLHKLIADTKKKNIIYPPLLGYQGLVYGTQSKADLFADTLENSFMENATPYDDDHIDVVDRAIPLAGNRKKAVRTYGTLLFLLVLLPQILSLNSLDAIVTNIVPTSVNHRGIGRYLLRMPRIVYTVGCILLHSLSSPPSFH</sequence>